<sequence length="71" mass="8341">MTEQEQARQDQEVEWFNEGFDAFQRGEDFDARPDYASDPRRSTCWEQGWCVAQAEKKGSPFDLAADDRLYD</sequence>
<dbReference type="RefSeq" id="WP_279648974.1">
    <property type="nucleotide sequence ID" value="NZ_JAOCDG010000003.1"/>
</dbReference>
<gene>
    <name evidence="1" type="ORF">N5D09_02610</name>
</gene>
<protein>
    <recommendedName>
        <fullName evidence="3">Ribosome modulation factor</fullName>
    </recommendedName>
</protein>
<dbReference type="EMBL" id="JAOCDG010000003">
    <property type="protein sequence ID" value="MDH0686977.1"/>
    <property type="molecule type" value="Genomic_DNA"/>
</dbReference>
<reference evidence="1" key="1">
    <citation type="submission" date="2022-09" db="EMBL/GenBank/DDBJ databases">
        <title>Intensive care unit water sources are persistently colonized with multi-drug resistant bacteria and are the site of extensive horizontal gene transfer of antibiotic resistance genes.</title>
        <authorList>
            <person name="Diorio-Toth L."/>
        </authorList>
    </citation>
    <scope>NUCLEOTIDE SEQUENCE</scope>
    <source>
        <strain evidence="1">GD03864</strain>
    </source>
</reference>
<comment type="caution">
    <text evidence="1">The sequence shown here is derived from an EMBL/GenBank/DDBJ whole genome shotgun (WGS) entry which is preliminary data.</text>
</comment>
<organism evidence="1 2">
    <name type="scientific">Stutzerimonas stutzeri</name>
    <name type="common">Pseudomonas stutzeri</name>
    <dbReference type="NCBI Taxonomy" id="316"/>
    <lineage>
        <taxon>Bacteria</taxon>
        <taxon>Pseudomonadati</taxon>
        <taxon>Pseudomonadota</taxon>
        <taxon>Gammaproteobacteria</taxon>
        <taxon>Pseudomonadales</taxon>
        <taxon>Pseudomonadaceae</taxon>
        <taxon>Stutzerimonas</taxon>
    </lineage>
</organism>
<evidence type="ECO:0000313" key="1">
    <source>
        <dbReference type="EMBL" id="MDH0686977.1"/>
    </source>
</evidence>
<dbReference type="AlphaFoldDB" id="A0ABD4XVZ5"/>
<proteinExistence type="predicted"/>
<accession>A0ABD4XVZ5</accession>
<evidence type="ECO:0008006" key="3">
    <source>
        <dbReference type="Google" id="ProtNLM"/>
    </source>
</evidence>
<evidence type="ECO:0000313" key="2">
    <source>
        <dbReference type="Proteomes" id="UP001161139"/>
    </source>
</evidence>
<name>A0ABD4XVZ5_STUST</name>
<dbReference type="Proteomes" id="UP001161139">
    <property type="component" value="Unassembled WGS sequence"/>
</dbReference>